<keyword evidence="3" id="KW-0808">Transferase</keyword>
<evidence type="ECO:0000259" key="10">
    <source>
        <dbReference type="Pfam" id="PF03175"/>
    </source>
</evidence>
<evidence type="ECO:0000256" key="3">
    <source>
        <dbReference type="ARBA" id="ARBA00022679"/>
    </source>
</evidence>
<evidence type="ECO:0000256" key="6">
    <source>
        <dbReference type="ARBA" id="ARBA00022932"/>
    </source>
</evidence>
<feature type="region of interest" description="Disordered" evidence="9">
    <location>
        <begin position="475"/>
        <end position="498"/>
    </location>
</feature>
<comment type="catalytic activity">
    <reaction evidence="8">
        <text>DNA(n) + a 2'-deoxyribonucleoside 5'-triphosphate = DNA(n+1) + diphosphate</text>
        <dbReference type="Rhea" id="RHEA:22508"/>
        <dbReference type="Rhea" id="RHEA-COMP:17339"/>
        <dbReference type="Rhea" id="RHEA-COMP:17340"/>
        <dbReference type="ChEBI" id="CHEBI:33019"/>
        <dbReference type="ChEBI" id="CHEBI:61560"/>
        <dbReference type="ChEBI" id="CHEBI:173112"/>
        <dbReference type="EC" id="2.7.7.7"/>
    </reaction>
</comment>
<feature type="domain" description="DNA-directed DNA polymerase family B mitochondria/virus" evidence="10">
    <location>
        <begin position="150"/>
        <end position="348"/>
    </location>
</feature>
<evidence type="ECO:0000256" key="5">
    <source>
        <dbReference type="ARBA" id="ARBA00022705"/>
    </source>
</evidence>
<dbReference type="GO" id="GO:0003677">
    <property type="term" value="F:DNA binding"/>
    <property type="evidence" value="ECO:0007669"/>
    <property type="project" value="UniProtKB-KW"/>
</dbReference>
<name>X1QXX1_9ZZZZ</name>
<evidence type="ECO:0000256" key="1">
    <source>
        <dbReference type="ARBA" id="ARBA00005755"/>
    </source>
</evidence>
<comment type="caution">
    <text evidence="11">The sequence shown here is derived from an EMBL/GenBank/DDBJ whole genome shotgun (WGS) entry which is preliminary data.</text>
</comment>
<sequence>EDFARKRTVTRLVAADAPYAMTSLKFLPELIGRDWTCDRLSLQEKSAIYVWRQRSPSRDDLKGMTDLEKRAVKPRVLRTLKIVSCSNLFPDQVTPVGFEPEAHSAMRKPPIESQEEKFARVVSEAQTMYQLYQDRIALMDAEEWGDWKETPATQAMTNYRHLFMADPIHIPKDERLALLCRACYFGGWHEALRIGIYDTGPYYELDVNSLYPAAMSWRTYPNKFLGVKVAPSLTWLKRKRTLYEVLAICIVTTDRPLLPVHGINGVMRPTGTHRAYLCSRGIDFALAHGWIVRVELAAWFDGAVLFDDFIDYLYDRKVTAEEQGDKVGRREAKDQLARFHGVWGTKGRHARVVGDCDPNELSVEPCYDKATGRSTTLIRIGGQIIEVTKEGESWNSFPAIAAQICEDARLYMHDLIEKAGRKNVYHIAGDALIVNQRGRDNLEWKIHPTSLGALKVKNVYANIIIRGTDNWSGDDSHRISGIPRDAKPDASGGYPTRLKPTVRSLISQRL</sequence>
<evidence type="ECO:0000313" key="11">
    <source>
        <dbReference type="EMBL" id="GAI59651.1"/>
    </source>
</evidence>
<dbReference type="GO" id="GO:0003887">
    <property type="term" value="F:DNA-directed DNA polymerase activity"/>
    <property type="evidence" value="ECO:0007669"/>
    <property type="project" value="UniProtKB-KW"/>
</dbReference>
<keyword evidence="4" id="KW-0548">Nucleotidyltransferase</keyword>
<feature type="compositionally biased region" description="Basic and acidic residues" evidence="9">
    <location>
        <begin position="475"/>
        <end position="488"/>
    </location>
</feature>
<dbReference type="GO" id="GO:0000166">
    <property type="term" value="F:nucleotide binding"/>
    <property type="evidence" value="ECO:0007669"/>
    <property type="project" value="InterPro"/>
</dbReference>
<reference evidence="11" key="1">
    <citation type="journal article" date="2014" name="Front. Microbiol.">
        <title>High frequency of phylogenetically diverse reductive dehalogenase-homologous genes in deep subseafloor sedimentary metagenomes.</title>
        <authorList>
            <person name="Kawai M."/>
            <person name="Futagami T."/>
            <person name="Toyoda A."/>
            <person name="Takaki Y."/>
            <person name="Nishi S."/>
            <person name="Hori S."/>
            <person name="Arai W."/>
            <person name="Tsubouchi T."/>
            <person name="Morono Y."/>
            <person name="Uchiyama I."/>
            <person name="Ito T."/>
            <person name="Fujiyama A."/>
            <person name="Inagaki F."/>
            <person name="Takami H."/>
        </authorList>
    </citation>
    <scope>NUCLEOTIDE SEQUENCE</scope>
    <source>
        <strain evidence="11">Expedition CK06-06</strain>
    </source>
</reference>
<evidence type="ECO:0000256" key="7">
    <source>
        <dbReference type="ARBA" id="ARBA00023125"/>
    </source>
</evidence>
<dbReference type="EC" id="2.7.7.7" evidence="2"/>
<keyword evidence="7" id="KW-0238">DNA-binding</keyword>
<comment type="similarity">
    <text evidence="1">Belongs to the DNA polymerase type-B family.</text>
</comment>
<protein>
    <recommendedName>
        <fullName evidence="2">DNA-directed DNA polymerase</fullName>
        <ecNumber evidence="2">2.7.7.7</ecNumber>
    </recommendedName>
</protein>
<feature type="non-terminal residue" evidence="11">
    <location>
        <position position="1"/>
    </location>
</feature>
<proteinExistence type="inferred from homology"/>
<dbReference type="GO" id="GO:0006260">
    <property type="term" value="P:DNA replication"/>
    <property type="evidence" value="ECO:0007669"/>
    <property type="project" value="UniProtKB-KW"/>
</dbReference>
<evidence type="ECO:0000256" key="9">
    <source>
        <dbReference type="SAM" id="MobiDB-lite"/>
    </source>
</evidence>
<dbReference type="InterPro" id="IPR043502">
    <property type="entry name" value="DNA/RNA_pol_sf"/>
</dbReference>
<gene>
    <name evidence="11" type="ORF">S12H4_04535</name>
</gene>
<organism evidence="11">
    <name type="scientific">marine sediment metagenome</name>
    <dbReference type="NCBI Taxonomy" id="412755"/>
    <lineage>
        <taxon>unclassified sequences</taxon>
        <taxon>metagenomes</taxon>
        <taxon>ecological metagenomes</taxon>
    </lineage>
</organism>
<dbReference type="EMBL" id="BARW01001410">
    <property type="protein sequence ID" value="GAI59651.1"/>
    <property type="molecule type" value="Genomic_DNA"/>
</dbReference>
<evidence type="ECO:0000256" key="4">
    <source>
        <dbReference type="ARBA" id="ARBA00022695"/>
    </source>
</evidence>
<feature type="non-terminal residue" evidence="11">
    <location>
        <position position="510"/>
    </location>
</feature>
<keyword evidence="5" id="KW-0235">DNA replication</keyword>
<keyword evidence="6" id="KW-0239">DNA-directed DNA polymerase</keyword>
<dbReference type="SUPFAM" id="SSF56672">
    <property type="entry name" value="DNA/RNA polymerases"/>
    <property type="match status" value="1"/>
</dbReference>
<dbReference type="InterPro" id="IPR004868">
    <property type="entry name" value="DNA-dir_DNA_pol_B_mt/vir"/>
</dbReference>
<dbReference type="Pfam" id="PF03175">
    <property type="entry name" value="DNA_pol_B_2"/>
    <property type="match status" value="1"/>
</dbReference>
<evidence type="ECO:0000256" key="8">
    <source>
        <dbReference type="ARBA" id="ARBA00049244"/>
    </source>
</evidence>
<evidence type="ECO:0000256" key="2">
    <source>
        <dbReference type="ARBA" id="ARBA00012417"/>
    </source>
</evidence>
<accession>X1QXX1</accession>
<dbReference type="AlphaFoldDB" id="X1QXX1"/>